<accession>A0A6H1ZDJ0</accession>
<proteinExistence type="predicted"/>
<evidence type="ECO:0000313" key="2">
    <source>
        <dbReference type="EMBL" id="QJH97859.1"/>
    </source>
</evidence>
<dbReference type="AlphaFoldDB" id="A0A6H1ZDJ0"/>
<organism evidence="1">
    <name type="scientific">viral metagenome</name>
    <dbReference type="NCBI Taxonomy" id="1070528"/>
    <lineage>
        <taxon>unclassified sequences</taxon>
        <taxon>metagenomes</taxon>
        <taxon>organismal metagenomes</taxon>
    </lineage>
</organism>
<protein>
    <submittedName>
        <fullName evidence="1">Uncharacterized protein</fullName>
    </submittedName>
</protein>
<dbReference type="EMBL" id="MT144705">
    <property type="protein sequence ID" value="QJH97859.1"/>
    <property type="molecule type" value="Genomic_DNA"/>
</dbReference>
<evidence type="ECO:0000313" key="1">
    <source>
        <dbReference type="EMBL" id="QJA45447.1"/>
    </source>
</evidence>
<gene>
    <name evidence="1" type="ORF">TM448A00237_0053</name>
    <name evidence="2" type="ORF">TM448B01100_0005</name>
</gene>
<dbReference type="EMBL" id="MT143990">
    <property type="protein sequence ID" value="QJA45447.1"/>
    <property type="molecule type" value="Genomic_DNA"/>
</dbReference>
<reference evidence="1" key="1">
    <citation type="submission" date="2020-03" db="EMBL/GenBank/DDBJ databases">
        <title>The deep terrestrial virosphere.</title>
        <authorList>
            <person name="Holmfeldt K."/>
            <person name="Nilsson E."/>
            <person name="Simone D."/>
            <person name="Lopez-Fernandez M."/>
            <person name="Wu X."/>
            <person name="de Brujin I."/>
            <person name="Lundin D."/>
            <person name="Andersson A."/>
            <person name="Bertilsson S."/>
            <person name="Dopson M."/>
        </authorList>
    </citation>
    <scope>NUCLEOTIDE SEQUENCE</scope>
    <source>
        <strain evidence="1">TM448A00237</strain>
        <strain evidence="2">TM448B01100</strain>
    </source>
</reference>
<sequence>METADITTLAANVSNKDFYCWRPDDKPDKRTYWLERGRTELEKRLKEFNSYVHAVNPMGLDYLFIILEVIKTILISDIRVDNKGIDEIYLMIADRVVSEMESKKEDIKKQNDMINTGHRVAGAGLIVPPRFAPKN</sequence>
<name>A0A6H1ZDJ0_9ZZZZ</name>